<comment type="caution">
    <text evidence="1">The sequence shown here is derived from an EMBL/GenBank/DDBJ whole genome shotgun (WGS) entry which is preliminary data.</text>
</comment>
<name>A0A834G1Z6_RHOSS</name>
<gene>
    <name evidence="1" type="ORF">RHSIM_Rhsim12G0146300</name>
</gene>
<proteinExistence type="predicted"/>
<dbReference type="Proteomes" id="UP000626092">
    <property type="component" value="Unassembled WGS sequence"/>
</dbReference>
<accession>A0A834G1Z6</accession>
<sequence>MVRMILLDAEAVKNYSNASPMPELPTLRHLISLPQSVAERFAKEVEDDEVQAMKGSREFWLASKWIPGRFYWLNYAKLLKGLISPLKKTIIVMVHDADKGGMVRMRFPDAKAVNKLLDASSRPELPTLSHLVCLPQSVAERFAEEV</sequence>
<evidence type="ECO:0000313" key="2">
    <source>
        <dbReference type="Proteomes" id="UP000626092"/>
    </source>
</evidence>
<dbReference type="EMBL" id="WJXA01000012">
    <property type="protein sequence ID" value="KAF7123547.1"/>
    <property type="molecule type" value="Genomic_DNA"/>
</dbReference>
<keyword evidence="2" id="KW-1185">Reference proteome</keyword>
<protein>
    <submittedName>
        <fullName evidence="1">Uncharacterized protein</fullName>
    </submittedName>
</protein>
<organism evidence="1 2">
    <name type="scientific">Rhododendron simsii</name>
    <name type="common">Sims's rhododendron</name>
    <dbReference type="NCBI Taxonomy" id="118357"/>
    <lineage>
        <taxon>Eukaryota</taxon>
        <taxon>Viridiplantae</taxon>
        <taxon>Streptophyta</taxon>
        <taxon>Embryophyta</taxon>
        <taxon>Tracheophyta</taxon>
        <taxon>Spermatophyta</taxon>
        <taxon>Magnoliopsida</taxon>
        <taxon>eudicotyledons</taxon>
        <taxon>Gunneridae</taxon>
        <taxon>Pentapetalae</taxon>
        <taxon>asterids</taxon>
        <taxon>Ericales</taxon>
        <taxon>Ericaceae</taxon>
        <taxon>Ericoideae</taxon>
        <taxon>Rhodoreae</taxon>
        <taxon>Rhododendron</taxon>
    </lineage>
</organism>
<dbReference type="AlphaFoldDB" id="A0A834G1Z6"/>
<dbReference type="OrthoDB" id="10355887at2759"/>
<reference evidence="1" key="1">
    <citation type="submission" date="2019-11" db="EMBL/GenBank/DDBJ databases">
        <authorList>
            <person name="Liu Y."/>
            <person name="Hou J."/>
            <person name="Li T.-Q."/>
            <person name="Guan C.-H."/>
            <person name="Wu X."/>
            <person name="Wu H.-Z."/>
            <person name="Ling F."/>
            <person name="Zhang R."/>
            <person name="Shi X.-G."/>
            <person name="Ren J.-P."/>
            <person name="Chen E.-F."/>
            <person name="Sun J.-M."/>
        </authorList>
    </citation>
    <scope>NUCLEOTIDE SEQUENCE</scope>
    <source>
        <strain evidence="1">Adult_tree_wgs_1</strain>
        <tissue evidence="1">Leaves</tissue>
    </source>
</reference>
<evidence type="ECO:0000313" key="1">
    <source>
        <dbReference type="EMBL" id="KAF7123547.1"/>
    </source>
</evidence>